<accession>A0AAE8Y1Q3</accession>
<protein>
    <submittedName>
        <fullName evidence="2">RIIB lysis inhibitor</fullName>
    </submittedName>
</protein>
<evidence type="ECO:0000313" key="3">
    <source>
        <dbReference type="Proteomes" id="UP000827952"/>
    </source>
</evidence>
<feature type="compositionally biased region" description="Polar residues" evidence="1">
    <location>
        <begin position="133"/>
        <end position="142"/>
    </location>
</feature>
<feature type="region of interest" description="Disordered" evidence="1">
    <location>
        <begin position="116"/>
        <end position="153"/>
    </location>
</feature>
<proteinExistence type="predicted"/>
<reference evidence="2" key="1">
    <citation type="submission" date="2021-09" db="EMBL/GenBank/DDBJ databases">
        <title>Complete genome analysis of a novel Alcaligenes phage vB_Af_QDWS595.</title>
        <authorList>
            <person name="Jing Y."/>
            <person name="Wang J."/>
        </authorList>
    </citation>
    <scope>NUCLEOTIDE SEQUENCE</scope>
</reference>
<dbReference type="EMBL" id="OK149171">
    <property type="protein sequence ID" value="UCR75522.1"/>
    <property type="molecule type" value="Genomic_DNA"/>
</dbReference>
<dbReference type="Proteomes" id="UP000827952">
    <property type="component" value="Segment"/>
</dbReference>
<name>A0AAE8Y1Q3_9CAUD</name>
<evidence type="ECO:0000313" key="2">
    <source>
        <dbReference type="EMBL" id="UCR75522.1"/>
    </source>
</evidence>
<keyword evidence="3" id="KW-1185">Reference proteome</keyword>
<evidence type="ECO:0000256" key="1">
    <source>
        <dbReference type="SAM" id="MobiDB-lite"/>
    </source>
</evidence>
<organism evidence="2 3">
    <name type="scientific">Alcaligenes phage vB_Af_QDWS595</name>
    <dbReference type="NCBI Taxonomy" id="2877946"/>
    <lineage>
        <taxon>Viruses</taxon>
        <taxon>Duplodnaviria</taxon>
        <taxon>Heunggongvirae</taxon>
        <taxon>Uroviricota</taxon>
        <taxon>Caudoviricetes</taxon>
        <taxon>Schitoviridae</taxon>
        <taxon>Petruschkyvirus</taxon>
        <taxon>Petruschkyvirus QDWS595</taxon>
    </lineage>
</organism>
<gene>
    <name evidence="2" type="ORF">vBAfaPQDWS595_38</name>
</gene>
<sequence length="522" mass="57849">MSNLKKVTFINVTTEFVTFYMADGSKPERLEQGDVRVRGLLDKGISEIEENGFALLDFTTESTFKKFEEKTNGLVRFFRIAKDKLNSILGNSEKPKPLPVGKYGTMKTVVEEIMEQAKPSSDSSFDQEGVSVQRPTAQGNHTPSDETYDGKDEYFDKSKDTVVAVTSTGKVVPGVERIKSQFQGANETETPVGMVAFLERIATVADKRKHVTNDVLRFLERGDLPIANDGTILAYKRLYRKNSPEHGEHFVDPHSRKVIQKVGSLVFMHESLVDPNRRNECSNGLHIGRRGYMGSFAGDAMVLVKIRPEDVIAVPDYDANKMRVCAYHIIAELTQEQFNVICNNRSIDNAEGGTELLNKAMEGDHIGIIEHTEIRAGHGGDLLITKPPKPSEVKGENGKPVQRRFAKPVKPKKDVKPVEKQPEVKKLAKPLEAGNAVMKDEVVSVKSVIAKKKDTSVSLTDKEQSVKPMTQSDKAKSLWADAILGSKAKAQELIDFKRQSKKGWVTLGLPADAAETLKEIIG</sequence>